<dbReference type="EMBL" id="MK348510">
    <property type="protein sequence ID" value="QAY02701.1"/>
    <property type="molecule type" value="Genomic_DNA"/>
</dbReference>
<dbReference type="InterPro" id="IPR010982">
    <property type="entry name" value="Lambda_DNA-bd_dom_sf"/>
</dbReference>
<dbReference type="Gene3D" id="1.10.260.40">
    <property type="entry name" value="lambda repressor-like DNA-binding domains"/>
    <property type="match status" value="1"/>
</dbReference>
<keyword evidence="2" id="KW-1185">Reference proteome</keyword>
<dbReference type="SUPFAM" id="SSF47413">
    <property type="entry name" value="lambda repressor-like DNA-binding domains"/>
    <property type="match status" value="1"/>
</dbReference>
<gene>
    <name evidence="1" type="ORF">PFS2_037</name>
</gene>
<accession>A0A411BM49</accession>
<sequence length="112" mass="13370">MTTRGNEKMSDKDLMEEVDKRRKEKDLTVREIGYLLGFSDTYFIKLRNGSRRITDRKRDRINRYLNGEYDNVKIPKYSRDSEQVAYDKGYKQALKDLEEFVNNKKTATCDNK</sequence>
<name>A0A411BM49_9CAUD</name>
<evidence type="ECO:0000313" key="1">
    <source>
        <dbReference type="EMBL" id="QAY02701.1"/>
    </source>
</evidence>
<organism evidence="1 2">
    <name type="scientific">Staphylococcus phage vB_SauS_fPfSau02</name>
    <dbReference type="NCBI Taxonomy" id="2510149"/>
    <lineage>
        <taxon>Viruses</taxon>
        <taxon>Duplodnaviria</taxon>
        <taxon>Heunggongvirae</taxon>
        <taxon>Uroviricota</taxon>
        <taxon>Caudoviricetes</taxon>
        <taxon>Triavirus</taxon>
        <taxon>Triavirus fPfSau02</taxon>
    </lineage>
</organism>
<dbReference type="Proteomes" id="UP000289214">
    <property type="component" value="Segment"/>
</dbReference>
<reference evidence="1 2" key="1">
    <citation type="submission" date="2018-12" db="EMBL/GenBank/DDBJ databases">
        <title>vB_SauS_fPfSau02, a Staphylococcus bacteriophage infecting LA-MRSA strains.</title>
        <authorList>
            <person name="Kiljunen S."/>
            <person name="Van der Auwera J."/>
            <person name="Tuomala H."/>
            <person name="Skurnik M."/>
        </authorList>
    </citation>
    <scope>NUCLEOTIDE SEQUENCE [LARGE SCALE GENOMIC DNA]</scope>
</reference>
<protein>
    <submittedName>
        <fullName evidence="1">Putative transcriptional regulator</fullName>
    </submittedName>
</protein>
<dbReference type="GO" id="GO:0003677">
    <property type="term" value="F:DNA binding"/>
    <property type="evidence" value="ECO:0007669"/>
    <property type="project" value="InterPro"/>
</dbReference>
<proteinExistence type="predicted"/>
<evidence type="ECO:0000313" key="2">
    <source>
        <dbReference type="Proteomes" id="UP000289214"/>
    </source>
</evidence>